<dbReference type="PIRSF" id="PIRSF006603">
    <property type="entry name" value="DinF"/>
    <property type="match status" value="1"/>
</dbReference>
<dbReference type="Proteomes" id="UP001595478">
    <property type="component" value="Unassembled WGS sequence"/>
</dbReference>
<evidence type="ECO:0000313" key="11">
    <source>
        <dbReference type="EMBL" id="MFC3120255.1"/>
    </source>
</evidence>
<feature type="transmembrane region" description="Helical" evidence="10">
    <location>
        <begin position="361"/>
        <end position="382"/>
    </location>
</feature>
<dbReference type="NCBIfam" id="TIGR00797">
    <property type="entry name" value="matE"/>
    <property type="match status" value="1"/>
</dbReference>
<keyword evidence="3" id="KW-0050">Antiport</keyword>
<evidence type="ECO:0000256" key="9">
    <source>
        <dbReference type="ARBA" id="ARBA00031636"/>
    </source>
</evidence>
<dbReference type="InterPro" id="IPR002528">
    <property type="entry name" value="MATE_fam"/>
</dbReference>
<name>A0ABV7FJE5_9ALTE</name>
<evidence type="ECO:0000256" key="7">
    <source>
        <dbReference type="ARBA" id="ARBA00023065"/>
    </source>
</evidence>
<keyword evidence="5 10" id="KW-0812">Transmembrane</keyword>
<evidence type="ECO:0000256" key="6">
    <source>
        <dbReference type="ARBA" id="ARBA00022989"/>
    </source>
</evidence>
<proteinExistence type="predicted"/>
<feature type="transmembrane region" description="Helical" evidence="10">
    <location>
        <begin position="428"/>
        <end position="450"/>
    </location>
</feature>
<keyword evidence="8 10" id="KW-0472">Membrane</keyword>
<organism evidence="11 12">
    <name type="scientific">Agaribacter flavus</name>
    <dbReference type="NCBI Taxonomy" id="1902781"/>
    <lineage>
        <taxon>Bacteria</taxon>
        <taxon>Pseudomonadati</taxon>
        <taxon>Pseudomonadota</taxon>
        <taxon>Gammaproteobacteria</taxon>
        <taxon>Alteromonadales</taxon>
        <taxon>Alteromonadaceae</taxon>
        <taxon>Agaribacter</taxon>
    </lineage>
</organism>
<feature type="transmembrane region" description="Helical" evidence="10">
    <location>
        <begin position="12"/>
        <end position="32"/>
    </location>
</feature>
<dbReference type="RefSeq" id="WP_376918395.1">
    <property type="nucleotide sequence ID" value="NZ_JBHRSW010000004.1"/>
</dbReference>
<dbReference type="CDD" id="cd13131">
    <property type="entry name" value="MATE_NorM_like"/>
    <property type="match status" value="1"/>
</dbReference>
<keyword evidence="12" id="KW-1185">Reference proteome</keyword>
<feature type="transmembrane region" description="Helical" evidence="10">
    <location>
        <begin position="394"/>
        <end position="416"/>
    </location>
</feature>
<feature type="transmembrane region" description="Helical" evidence="10">
    <location>
        <begin position="95"/>
        <end position="113"/>
    </location>
</feature>
<dbReference type="EMBL" id="JBHRSW010000004">
    <property type="protein sequence ID" value="MFC3120255.1"/>
    <property type="molecule type" value="Genomic_DNA"/>
</dbReference>
<comment type="subcellular location">
    <subcellularLocation>
        <location evidence="1">Cell inner membrane</location>
        <topology evidence="1">Multi-pass membrane protein</topology>
    </subcellularLocation>
</comment>
<feature type="transmembrane region" description="Helical" evidence="10">
    <location>
        <begin position="249"/>
        <end position="272"/>
    </location>
</feature>
<protein>
    <recommendedName>
        <fullName evidence="9">Multidrug-efflux transporter</fullName>
    </recommendedName>
</protein>
<feature type="transmembrane region" description="Helical" evidence="10">
    <location>
        <begin position="326"/>
        <end position="349"/>
    </location>
</feature>
<feature type="transmembrane region" description="Helical" evidence="10">
    <location>
        <begin position="284"/>
        <end position="305"/>
    </location>
</feature>
<feature type="transmembrane region" description="Helical" evidence="10">
    <location>
        <begin position="52"/>
        <end position="74"/>
    </location>
</feature>
<accession>A0ABV7FJE5</accession>
<evidence type="ECO:0000256" key="4">
    <source>
        <dbReference type="ARBA" id="ARBA00022475"/>
    </source>
</evidence>
<feature type="transmembrane region" description="Helical" evidence="10">
    <location>
        <begin position="133"/>
        <end position="150"/>
    </location>
</feature>
<evidence type="ECO:0000256" key="5">
    <source>
        <dbReference type="ARBA" id="ARBA00022692"/>
    </source>
</evidence>
<evidence type="ECO:0000256" key="10">
    <source>
        <dbReference type="SAM" id="Phobius"/>
    </source>
</evidence>
<comment type="caution">
    <text evidence="11">The sequence shown here is derived from an EMBL/GenBank/DDBJ whole genome shotgun (WGS) entry which is preliminary data.</text>
</comment>
<feature type="transmembrane region" description="Helical" evidence="10">
    <location>
        <begin position="202"/>
        <end position="221"/>
    </location>
</feature>
<dbReference type="PANTHER" id="PTHR43298">
    <property type="entry name" value="MULTIDRUG RESISTANCE PROTEIN NORM-RELATED"/>
    <property type="match status" value="1"/>
</dbReference>
<keyword evidence="4" id="KW-1003">Cell membrane</keyword>
<sequence>MINISAGFYLELKRLAAVAWPLLIAQVTQMLMGVSDTIMAGRYSSLDMAAVAIGYGATIPLLIFLQGICLALSPQIARLDGAKNTQDVAAWVQQCFYLVTFVGIVFTLLSFVLPSVFNQIDMASDLRNETLDYVQFVLFAAPGFAIYQTLRNYCEGLSRTRPTMVIMVIGLLINIPANYLFINGIEVDGVQWIPEMGGAGCGLATMLVFYGMALSTFLYTLKQKELRQYELYQRWCLPSLSKAKTLLSLGLPIAFTLLAEVTLFAISAILLSPFGAQTVAAHQIALNFSALIFMLPLSIGLAVAIRIGYSLGEDNREQAKMAYKAAMAMAVSTVFFTTTFTVVNASWIVTMYTAEVEVISLAISLLILAAIFQFPDAIQVIGANSLRGYKDNKAMLLISLIAYWGIGFPVALTLGLTDWLVPKMAAKGFWIGFIVGLSSAAIMMTARVLYIQKKLNTRQTVSSTQCCEHDAPSA</sequence>
<dbReference type="PANTHER" id="PTHR43298:SF2">
    <property type="entry name" value="FMN_FAD EXPORTER YEEO-RELATED"/>
    <property type="match status" value="1"/>
</dbReference>
<dbReference type="InterPro" id="IPR048279">
    <property type="entry name" value="MdtK-like"/>
</dbReference>
<keyword evidence="7" id="KW-0406">Ion transport</keyword>
<evidence type="ECO:0000256" key="3">
    <source>
        <dbReference type="ARBA" id="ARBA00022449"/>
    </source>
</evidence>
<dbReference type="InterPro" id="IPR050222">
    <property type="entry name" value="MATE_MdtK"/>
</dbReference>
<feature type="transmembrane region" description="Helical" evidence="10">
    <location>
        <begin position="162"/>
        <end position="182"/>
    </location>
</feature>
<reference evidence="12" key="1">
    <citation type="journal article" date="2019" name="Int. J. Syst. Evol. Microbiol.">
        <title>The Global Catalogue of Microorganisms (GCM) 10K type strain sequencing project: providing services to taxonomists for standard genome sequencing and annotation.</title>
        <authorList>
            <consortium name="The Broad Institute Genomics Platform"/>
            <consortium name="The Broad Institute Genome Sequencing Center for Infectious Disease"/>
            <person name="Wu L."/>
            <person name="Ma J."/>
        </authorList>
    </citation>
    <scope>NUCLEOTIDE SEQUENCE [LARGE SCALE GENOMIC DNA]</scope>
    <source>
        <strain evidence="12">KCTC 52473</strain>
    </source>
</reference>
<keyword evidence="6 10" id="KW-1133">Transmembrane helix</keyword>
<evidence type="ECO:0000256" key="1">
    <source>
        <dbReference type="ARBA" id="ARBA00004429"/>
    </source>
</evidence>
<evidence type="ECO:0000313" key="12">
    <source>
        <dbReference type="Proteomes" id="UP001595478"/>
    </source>
</evidence>
<evidence type="ECO:0000256" key="2">
    <source>
        <dbReference type="ARBA" id="ARBA00022448"/>
    </source>
</evidence>
<evidence type="ECO:0000256" key="8">
    <source>
        <dbReference type="ARBA" id="ARBA00023136"/>
    </source>
</evidence>
<keyword evidence="2" id="KW-0813">Transport</keyword>
<dbReference type="Pfam" id="PF01554">
    <property type="entry name" value="MatE"/>
    <property type="match status" value="2"/>
</dbReference>
<gene>
    <name evidence="11" type="ORF">ACFOHL_01310</name>
</gene>